<dbReference type="RefSeq" id="WP_188911048.1">
    <property type="nucleotide sequence ID" value="NZ_BMMF01000004.1"/>
</dbReference>
<dbReference type="Proteomes" id="UP000600449">
    <property type="component" value="Unassembled WGS sequence"/>
</dbReference>
<dbReference type="PANTHER" id="PTHR43305">
    <property type="entry name" value="FAMILY N-ACETYLTRANSFERASE, PUTATIVE (AFU_ORTHOLOGUE AFUA_2G01380)-RELATED"/>
    <property type="match status" value="1"/>
</dbReference>
<feature type="domain" description="N-acetyltransferase" evidence="1">
    <location>
        <begin position="30"/>
        <end position="170"/>
    </location>
</feature>
<reference evidence="2 3" key="1">
    <citation type="journal article" date="2014" name="Int. J. Syst. Evol. Microbiol.">
        <title>Complete genome sequence of Corynebacterium casei LMG S-19264T (=DSM 44701T), isolated from a smear-ripened cheese.</title>
        <authorList>
            <consortium name="US DOE Joint Genome Institute (JGI-PGF)"/>
            <person name="Walter F."/>
            <person name="Albersmeier A."/>
            <person name="Kalinowski J."/>
            <person name="Ruckert C."/>
        </authorList>
    </citation>
    <scope>NUCLEOTIDE SEQUENCE [LARGE SCALE GENOMIC DNA]</scope>
    <source>
        <strain evidence="2 3">CGMCC 1.9161</strain>
    </source>
</reference>
<dbReference type="PANTHER" id="PTHR43305:SF1">
    <property type="entry name" value="FAMILY N-ACETYLTRANSFERASE, PUTATIVE (AFU_ORTHOLOGUE AFUA_2G01380)-RELATED"/>
    <property type="match status" value="1"/>
</dbReference>
<dbReference type="InterPro" id="IPR016181">
    <property type="entry name" value="Acyl_CoA_acyltransferase"/>
</dbReference>
<evidence type="ECO:0000259" key="1">
    <source>
        <dbReference type="PROSITE" id="PS51186"/>
    </source>
</evidence>
<accession>A0A917Q661</accession>
<name>A0A917Q661_9HYPH</name>
<organism evidence="2 3">
    <name type="scientific">Salinarimonas ramus</name>
    <dbReference type="NCBI Taxonomy" id="690164"/>
    <lineage>
        <taxon>Bacteria</taxon>
        <taxon>Pseudomonadati</taxon>
        <taxon>Pseudomonadota</taxon>
        <taxon>Alphaproteobacteria</taxon>
        <taxon>Hyphomicrobiales</taxon>
        <taxon>Salinarimonadaceae</taxon>
        <taxon>Salinarimonas</taxon>
    </lineage>
</organism>
<dbReference type="SUPFAM" id="SSF55729">
    <property type="entry name" value="Acyl-CoA N-acyltransferases (Nat)"/>
    <property type="match status" value="1"/>
</dbReference>
<dbReference type="InterPro" id="IPR052777">
    <property type="entry name" value="Acetyltransferase_Enz"/>
</dbReference>
<dbReference type="GO" id="GO:0016747">
    <property type="term" value="F:acyltransferase activity, transferring groups other than amino-acyl groups"/>
    <property type="evidence" value="ECO:0007669"/>
    <property type="project" value="InterPro"/>
</dbReference>
<sequence length="185" mass="21067">MENSVTITAARSPDDFLNVRDLCDGFLSWLRERYATETWLIDAYYAPDKWAATLDSLPEVHAPPRGEILLARLGGRTIGCVMMRPLDGRACEMKRLFVRSDARGSGAGRLLCEQLLRLSFERGYEVMRLDTGVYHDEAIRLYMALGFRMRDAYYDVPPRVAELLHFMEADLTSAAQTRQRSSHTA</sequence>
<comment type="caution">
    <text evidence="2">The sequence shown here is derived from an EMBL/GenBank/DDBJ whole genome shotgun (WGS) entry which is preliminary data.</text>
</comment>
<dbReference type="EMBL" id="BMMF01000004">
    <property type="protein sequence ID" value="GGK28519.1"/>
    <property type="molecule type" value="Genomic_DNA"/>
</dbReference>
<dbReference type="InterPro" id="IPR000182">
    <property type="entry name" value="GNAT_dom"/>
</dbReference>
<evidence type="ECO:0000313" key="3">
    <source>
        <dbReference type="Proteomes" id="UP000600449"/>
    </source>
</evidence>
<dbReference type="Pfam" id="PF00583">
    <property type="entry name" value="Acetyltransf_1"/>
    <property type="match status" value="1"/>
</dbReference>
<dbReference type="Gene3D" id="3.40.630.30">
    <property type="match status" value="1"/>
</dbReference>
<dbReference type="AlphaFoldDB" id="A0A917Q661"/>
<evidence type="ECO:0000313" key="2">
    <source>
        <dbReference type="EMBL" id="GGK28519.1"/>
    </source>
</evidence>
<gene>
    <name evidence="2" type="ORF">GCM10011322_13700</name>
</gene>
<proteinExistence type="predicted"/>
<keyword evidence="3" id="KW-1185">Reference proteome</keyword>
<dbReference type="CDD" id="cd04301">
    <property type="entry name" value="NAT_SF"/>
    <property type="match status" value="1"/>
</dbReference>
<protein>
    <recommendedName>
        <fullName evidence="1">N-acetyltransferase domain-containing protein</fullName>
    </recommendedName>
</protein>
<dbReference type="PROSITE" id="PS51186">
    <property type="entry name" value="GNAT"/>
    <property type="match status" value="1"/>
</dbReference>